<comment type="caution">
    <text evidence="2">The sequence shown here is derived from an EMBL/GenBank/DDBJ whole genome shotgun (WGS) entry which is preliminary data.</text>
</comment>
<proteinExistence type="predicted"/>
<accession>A0ABN9PZU3</accession>
<keyword evidence="3" id="KW-1185">Reference proteome</keyword>
<feature type="region of interest" description="Disordered" evidence="1">
    <location>
        <begin position="164"/>
        <end position="227"/>
    </location>
</feature>
<reference evidence="2" key="1">
    <citation type="submission" date="2023-10" db="EMBL/GenBank/DDBJ databases">
        <authorList>
            <person name="Chen Y."/>
            <person name="Shah S."/>
            <person name="Dougan E. K."/>
            <person name="Thang M."/>
            <person name="Chan C."/>
        </authorList>
    </citation>
    <scope>NUCLEOTIDE SEQUENCE [LARGE SCALE GENOMIC DNA]</scope>
</reference>
<evidence type="ECO:0000313" key="3">
    <source>
        <dbReference type="Proteomes" id="UP001189429"/>
    </source>
</evidence>
<gene>
    <name evidence="2" type="ORF">PCOR1329_LOCUS6494</name>
</gene>
<evidence type="ECO:0000256" key="1">
    <source>
        <dbReference type="SAM" id="MobiDB-lite"/>
    </source>
</evidence>
<name>A0ABN9PZU3_9DINO</name>
<organism evidence="2 3">
    <name type="scientific">Prorocentrum cordatum</name>
    <dbReference type="NCBI Taxonomy" id="2364126"/>
    <lineage>
        <taxon>Eukaryota</taxon>
        <taxon>Sar</taxon>
        <taxon>Alveolata</taxon>
        <taxon>Dinophyceae</taxon>
        <taxon>Prorocentrales</taxon>
        <taxon>Prorocentraceae</taxon>
        <taxon>Prorocentrum</taxon>
    </lineage>
</organism>
<evidence type="ECO:0000313" key="2">
    <source>
        <dbReference type="EMBL" id="CAK0797404.1"/>
    </source>
</evidence>
<sequence>MGSPGDFRFSDVPKPENYLHTYRDLYMKEHVTMLSQLQEGTQRFLRSLFDENFMANAQISSGFHYPVRTQYATLHMQLRVNSGSVCREDGRGVEVSTLIDTLKQDRNTFERDSEPMRYHVTENVKVSLLAAANEYEEQRDESAHRHVAPLAFELGRTSMPTIQDAGEDEEEAAEKDIKRASKTRSKKSPAVRAAKSPALGSADPPPIDLPPALTAIPDRGPCPSPSDEDVSHQYLVNLQPSPGSAFSKAVYDKRAECASVMGVDPTHMYPLHVSVTGFFEATQSQLGPLRRMLHELLQSELQGTSERIRVGEVICTSTGYVLFSGRTTGGDRERGGYEICGMQLVSAPPRGPFLDTWPPLALGGAGKISCAS</sequence>
<dbReference type="EMBL" id="CAUYUJ010001742">
    <property type="protein sequence ID" value="CAK0797404.1"/>
    <property type="molecule type" value="Genomic_DNA"/>
</dbReference>
<protein>
    <submittedName>
        <fullName evidence="2">Uncharacterized protein</fullName>
    </submittedName>
</protein>
<dbReference type="Proteomes" id="UP001189429">
    <property type="component" value="Unassembled WGS sequence"/>
</dbReference>
<feature type="compositionally biased region" description="Basic residues" evidence="1">
    <location>
        <begin position="180"/>
        <end position="189"/>
    </location>
</feature>